<dbReference type="EMBL" id="CP060789">
    <property type="protein sequence ID" value="QNP55021.1"/>
    <property type="molecule type" value="Genomic_DNA"/>
</dbReference>
<organism evidence="2 3">
    <name type="scientific">Tessaracoccus defluvii</name>
    <dbReference type="NCBI Taxonomy" id="1285901"/>
    <lineage>
        <taxon>Bacteria</taxon>
        <taxon>Bacillati</taxon>
        <taxon>Actinomycetota</taxon>
        <taxon>Actinomycetes</taxon>
        <taxon>Propionibacteriales</taxon>
        <taxon>Propionibacteriaceae</taxon>
        <taxon>Tessaracoccus</taxon>
    </lineage>
</organism>
<keyword evidence="1" id="KW-0472">Membrane</keyword>
<protein>
    <submittedName>
        <fullName evidence="2">Uncharacterized protein</fullName>
    </submittedName>
</protein>
<feature type="transmembrane region" description="Helical" evidence="1">
    <location>
        <begin position="205"/>
        <end position="226"/>
    </location>
</feature>
<reference evidence="2 3" key="1">
    <citation type="submission" date="2020-08" db="EMBL/GenBank/DDBJ databases">
        <title>Genome sequence of Tessaracoccus defluvii JCM 17540T.</title>
        <authorList>
            <person name="Hyun D.-W."/>
            <person name="Bae J.-W."/>
        </authorList>
    </citation>
    <scope>NUCLEOTIDE SEQUENCE [LARGE SCALE GENOMIC DNA]</scope>
    <source>
        <strain evidence="2 3">JCM 17540</strain>
    </source>
</reference>
<keyword evidence="3" id="KW-1185">Reference proteome</keyword>
<sequence>MVGSLLRAEFLQLLFRRRVSASLVGVVLLGIALPVWLLGDMPPMTGDTMVSAQASYVDSLRDGTCDTCSPTDFLYGYRSFGALISDDLGPASLLTALIVFMVVVVYVAADFSSGALSTQLTFTPARRSVLAARCIGAGLLGATLMGLGTVTSLGVSVVWYMAMHGVGSIGVAPGAAAFICAAVLYGAFIGIIGALLVFLTNGPVWAALLAGGVLAVNLTVSSEVSLSKAVVLRSLMPVYQGSVLLTGEALEYSYEALGTGRLEAVVYHLLVIMLLAVVTVPVFDRRDIRA</sequence>
<proteinExistence type="predicted"/>
<name>A0A7H0H3A5_9ACTN</name>
<dbReference type="AlphaFoldDB" id="A0A7H0H3A5"/>
<feature type="transmembrane region" description="Helical" evidence="1">
    <location>
        <begin position="265"/>
        <end position="283"/>
    </location>
</feature>
<feature type="transmembrane region" description="Helical" evidence="1">
    <location>
        <begin position="21"/>
        <end position="39"/>
    </location>
</feature>
<evidence type="ECO:0000256" key="1">
    <source>
        <dbReference type="SAM" id="Phobius"/>
    </source>
</evidence>
<feature type="transmembrane region" description="Helical" evidence="1">
    <location>
        <begin position="130"/>
        <end position="162"/>
    </location>
</feature>
<accession>A0A7H0H3A5</accession>
<evidence type="ECO:0000313" key="3">
    <source>
        <dbReference type="Proteomes" id="UP000516117"/>
    </source>
</evidence>
<evidence type="ECO:0000313" key="2">
    <source>
        <dbReference type="EMBL" id="QNP55021.1"/>
    </source>
</evidence>
<feature type="transmembrane region" description="Helical" evidence="1">
    <location>
        <begin position="88"/>
        <end position="109"/>
    </location>
</feature>
<keyword evidence="1" id="KW-0812">Transmembrane</keyword>
<gene>
    <name evidence="2" type="ORF">H9L22_12145</name>
</gene>
<dbReference type="KEGG" id="tdf:H9L22_12145"/>
<dbReference type="RefSeq" id="WP_187720157.1">
    <property type="nucleotide sequence ID" value="NZ_BAABBL010000004.1"/>
</dbReference>
<keyword evidence="1" id="KW-1133">Transmembrane helix</keyword>
<dbReference type="Proteomes" id="UP000516117">
    <property type="component" value="Chromosome"/>
</dbReference>
<feature type="transmembrane region" description="Helical" evidence="1">
    <location>
        <begin position="174"/>
        <end position="198"/>
    </location>
</feature>